<reference evidence="2 3" key="1">
    <citation type="journal article" date="2019" name="Nat. Ecol. Evol.">
        <title>Megaphylogeny resolves global patterns of mushroom evolution.</title>
        <authorList>
            <person name="Varga T."/>
            <person name="Krizsan K."/>
            <person name="Foldi C."/>
            <person name="Dima B."/>
            <person name="Sanchez-Garcia M."/>
            <person name="Sanchez-Ramirez S."/>
            <person name="Szollosi G.J."/>
            <person name="Szarkandi J.G."/>
            <person name="Papp V."/>
            <person name="Albert L."/>
            <person name="Andreopoulos W."/>
            <person name="Angelini C."/>
            <person name="Antonin V."/>
            <person name="Barry K.W."/>
            <person name="Bougher N.L."/>
            <person name="Buchanan P."/>
            <person name="Buyck B."/>
            <person name="Bense V."/>
            <person name="Catcheside P."/>
            <person name="Chovatia M."/>
            <person name="Cooper J."/>
            <person name="Damon W."/>
            <person name="Desjardin D."/>
            <person name="Finy P."/>
            <person name="Geml J."/>
            <person name="Haridas S."/>
            <person name="Hughes K."/>
            <person name="Justo A."/>
            <person name="Karasinski D."/>
            <person name="Kautmanova I."/>
            <person name="Kiss B."/>
            <person name="Kocsube S."/>
            <person name="Kotiranta H."/>
            <person name="LaButti K.M."/>
            <person name="Lechner B.E."/>
            <person name="Liimatainen K."/>
            <person name="Lipzen A."/>
            <person name="Lukacs Z."/>
            <person name="Mihaltcheva S."/>
            <person name="Morgado L.N."/>
            <person name="Niskanen T."/>
            <person name="Noordeloos M.E."/>
            <person name="Ohm R.A."/>
            <person name="Ortiz-Santana B."/>
            <person name="Ovrebo C."/>
            <person name="Racz N."/>
            <person name="Riley R."/>
            <person name="Savchenko A."/>
            <person name="Shiryaev A."/>
            <person name="Soop K."/>
            <person name="Spirin V."/>
            <person name="Szebenyi C."/>
            <person name="Tomsovsky M."/>
            <person name="Tulloss R.E."/>
            <person name="Uehling J."/>
            <person name="Grigoriev I.V."/>
            <person name="Vagvolgyi C."/>
            <person name="Papp T."/>
            <person name="Martin F.M."/>
            <person name="Miettinen O."/>
            <person name="Hibbett D.S."/>
            <person name="Nagy L.G."/>
        </authorList>
    </citation>
    <scope>NUCLEOTIDE SEQUENCE [LARGE SCALE GENOMIC DNA]</scope>
    <source>
        <strain evidence="2 3">CBS 962.96</strain>
    </source>
</reference>
<name>A0A4S8MZ51_DENBC</name>
<evidence type="ECO:0000313" key="3">
    <source>
        <dbReference type="Proteomes" id="UP000297245"/>
    </source>
</evidence>
<accession>A0A4S8MZ51</accession>
<keyword evidence="3" id="KW-1185">Reference proteome</keyword>
<sequence length="223" mass="24634">MSTTNQTGSGSRSRPQVRKKITNEDASYIGPSASALAGSKRQAADRAEGEPKAKRKRVVDTSNGMPAPPPRTVETETRISMVDFVKMSGTQIQSYLAHHSLIPVIHPLPTTVHDPPPPYTLANPHAHRAESRPPSPPPHITPANRPRRDPKDPSRRRSSRLLDDDVPTRAPIMNDVQEIHVILAGIAEKHFREVLTINGREEVETLAEFMCAVERLKSGKVHQ</sequence>
<protein>
    <recommendedName>
        <fullName evidence="4">Histone deacetylase complex subunit SAP30 Sin3 binding domain-containing protein</fullName>
    </recommendedName>
</protein>
<proteinExistence type="predicted"/>
<evidence type="ECO:0000256" key="1">
    <source>
        <dbReference type="SAM" id="MobiDB-lite"/>
    </source>
</evidence>
<dbReference type="Proteomes" id="UP000297245">
    <property type="component" value="Unassembled WGS sequence"/>
</dbReference>
<evidence type="ECO:0008006" key="4">
    <source>
        <dbReference type="Google" id="ProtNLM"/>
    </source>
</evidence>
<organism evidence="2 3">
    <name type="scientific">Dendrothele bispora (strain CBS 962.96)</name>
    <dbReference type="NCBI Taxonomy" id="1314807"/>
    <lineage>
        <taxon>Eukaryota</taxon>
        <taxon>Fungi</taxon>
        <taxon>Dikarya</taxon>
        <taxon>Basidiomycota</taxon>
        <taxon>Agaricomycotina</taxon>
        <taxon>Agaricomycetes</taxon>
        <taxon>Agaricomycetidae</taxon>
        <taxon>Agaricales</taxon>
        <taxon>Agaricales incertae sedis</taxon>
        <taxon>Dendrothele</taxon>
    </lineage>
</organism>
<dbReference type="EMBL" id="ML179035">
    <property type="protein sequence ID" value="THV08605.1"/>
    <property type="molecule type" value="Genomic_DNA"/>
</dbReference>
<feature type="compositionally biased region" description="Basic and acidic residues" evidence="1">
    <location>
        <begin position="146"/>
        <end position="167"/>
    </location>
</feature>
<evidence type="ECO:0000313" key="2">
    <source>
        <dbReference type="EMBL" id="THV08605.1"/>
    </source>
</evidence>
<dbReference type="OrthoDB" id="3361956at2759"/>
<feature type="region of interest" description="Disordered" evidence="1">
    <location>
        <begin position="113"/>
        <end position="168"/>
    </location>
</feature>
<dbReference type="AlphaFoldDB" id="A0A4S8MZ51"/>
<feature type="compositionally biased region" description="Basic and acidic residues" evidence="1">
    <location>
        <begin position="42"/>
        <end position="52"/>
    </location>
</feature>
<feature type="region of interest" description="Disordered" evidence="1">
    <location>
        <begin position="1"/>
        <end position="73"/>
    </location>
</feature>
<gene>
    <name evidence="2" type="ORF">K435DRAFT_959146</name>
</gene>
<feature type="compositionally biased region" description="Polar residues" evidence="1">
    <location>
        <begin position="1"/>
        <end position="14"/>
    </location>
</feature>